<dbReference type="EMBL" id="RCOR01000022">
    <property type="protein sequence ID" value="RSN69067.1"/>
    <property type="molecule type" value="Genomic_DNA"/>
</dbReference>
<accession>A0A429G5F9</accession>
<protein>
    <submittedName>
        <fullName evidence="1">Uncharacterized protein</fullName>
    </submittedName>
</protein>
<comment type="caution">
    <text evidence="1">The sequence shown here is derived from an EMBL/GenBank/DDBJ whole genome shotgun (WGS) entry which is preliminary data.</text>
</comment>
<dbReference type="AlphaFoldDB" id="A0A429G5F9"/>
<proteinExistence type="predicted"/>
<gene>
    <name evidence="1" type="ORF">D9Q81_04540</name>
</gene>
<evidence type="ECO:0000313" key="1">
    <source>
        <dbReference type="EMBL" id="RSN69067.1"/>
    </source>
</evidence>
<organism evidence="1 2">
    <name type="scientific">Candidatus Korarchaeum cryptofilum</name>
    <dbReference type="NCBI Taxonomy" id="498846"/>
    <lineage>
        <taxon>Archaea</taxon>
        <taxon>Thermoproteota</taxon>
        <taxon>Candidatus Korarchaeia</taxon>
        <taxon>Candidatus Korarchaeales</taxon>
        <taxon>Candidatus Korarchaeaceae</taxon>
        <taxon>Candidatus Korarchaeum</taxon>
    </lineage>
</organism>
<sequence length="126" mass="13847">MRVLGERFVEPEDPLPENLQIAVNMNIGKIERQGNSAKCKFVMDVSYMPSIARITVEGRVITRGSQDEMERLISDVKEGKLPAPIVQSVYTVGTSEIIIVCRSIGVPPPLPPIPQPKSEEGIGYSL</sequence>
<reference evidence="1 2" key="1">
    <citation type="submission" date="2018-10" db="EMBL/GenBank/DDBJ databases">
        <title>Co-occurring genomic capacity for anaerobic methane metabolism and dissimilatory sulfite reduction discovered in the Korarchaeota.</title>
        <authorList>
            <person name="Mckay L.J."/>
            <person name="Dlakic M."/>
            <person name="Fields M.W."/>
            <person name="Delmont T.O."/>
            <person name="Eren A.M."/>
            <person name="Jay Z.J."/>
            <person name="Klingelsmith K.B."/>
            <person name="Rusch D.B."/>
            <person name="Inskeep W.P."/>
        </authorList>
    </citation>
    <scope>NUCLEOTIDE SEQUENCE [LARGE SCALE GENOMIC DNA]</scope>
    <source>
        <strain evidence="1 2">WS</strain>
    </source>
</reference>
<evidence type="ECO:0000313" key="2">
    <source>
        <dbReference type="Proteomes" id="UP000278149"/>
    </source>
</evidence>
<name>A0A429G5F9_9CREN</name>
<dbReference type="Proteomes" id="UP000278149">
    <property type="component" value="Unassembled WGS sequence"/>
</dbReference>